<dbReference type="AlphaFoldDB" id="A0A2A9DPR8"/>
<dbReference type="Pfam" id="PF08310">
    <property type="entry name" value="LGFP"/>
    <property type="match status" value="3"/>
</dbReference>
<dbReference type="EMBL" id="PDJF01000001">
    <property type="protein sequence ID" value="PFG28175.1"/>
    <property type="molecule type" value="Genomic_DNA"/>
</dbReference>
<comment type="caution">
    <text evidence="1">The sequence shown here is derived from an EMBL/GenBank/DDBJ whole genome shotgun (WGS) entry which is preliminary data.</text>
</comment>
<name>A0A2A9DPR8_9CORY</name>
<dbReference type="STRING" id="1724.GCA_001044175_01701"/>
<evidence type="ECO:0000313" key="1">
    <source>
        <dbReference type="EMBL" id="PFG28175.1"/>
    </source>
</evidence>
<sequence>MAVAQSNKIVSDELDLSVGDYVTDRSEPSMYDRLLDYSQAHPEIVNQYERQISDSAHTVEKLPPPKKSYVEGEMRSDLFSMPSGIDSTTADRLEIQESREPSRLRTSRASSCEMMWPTRYQVCGAILEAYRATGGQLSWLGPPKSNEMTNPDGIGKRTEFYGGSIYWHPDTGAHAVTLDGMRQWGTLGWEAGPLGYPTSAPIPLNFPVSQMQTFQGGDNYNNPLTGGAVWGDIKQRYDELGGSHHPIRIPISNELKEGERYRYNNFSNGTISWRDDRQTRFMYLATQRVWNALGRESGRLGWPTTDELPYIPGRAHHVDFEHDAMILWGAGIGARELNGELVRLWNHLGGIEGLGLPLLSTSAFGDSVLQRFESGAAWATNDGIAYIKRDSRSPKTKSSVSDHILFDGRATENTITAHGLRSNGTADIIYSGNQNQGDPYIVRRGYYDQNDVPGVGFGADKAEYKHGFTRWDMAEAAFGASASRYFIPREEGAEGWETEIKFVACVRNVSCEEYAKPVTLRQIYLTENREWFKGVPGRNGETDTAEIGLVNAFCKQDSEIVVNICPARMRETKRFGYLF</sequence>
<gene>
    <name evidence="1" type="ORF">ATK06_1273</name>
</gene>
<keyword evidence="2" id="KW-1185">Reference proteome</keyword>
<dbReference type="InterPro" id="IPR013207">
    <property type="entry name" value="LGFP"/>
</dbReference>
<reference evidence="1 2" key="1">
    <citation type="submission" date="2017-10" db="EMBL/GenBank/DDBJ databases">
        <title>Sequencing the genomes of 1000 actinobacteria strains.</title>
        <authorList>
            <person name="Klenk H.-P."/>
        </authorList>
    </citation>
    <scope>NUCLEOTIDE SEQUENCE [LARGE SCALE GENOMIC DNA]</scope>
    <source>
        <strain evidence="1 2">DSM 20688</strain>
    </source>
</reference>
<evidence type="ECO:0000313" key="2">
    <source>
        <dbReference type="Proteomes" id="UP000221653"/>
    </source>
</evidence>
<protein>
    <submittedName>
        <fullName evidence="1">LGFP repeat-containing protein</fullName>
    </submittedName>
</protein>
<accession>A0A2A9DPR8</accession>
<proteinExistence type="predicted"/>
<organism evidence="1 2">
    <name type="scientific">Corynebacterium renale</name>
    <dbReference type="NCBI Taxonomy" id="1724"/>
    <lineage>
        <taxon>Bacteria</taxon>
        <taxon>Bacillati</taxon>
        <taxon>Actinomycetota</taxon>
        <taxon>Actinomycetes</taxon>
        <taxon>Mycobacteriales</taxon>
        <taxon>Corynebacteriaceae</taxon>
        <taxon>Corynebacterium</taxon>
    </lineage>
</organism>
<dbReference type="Proteomes" id="UP000221653">
    <property type="component" value="Unassembled WGS sequence"/>
</dbReference>